<dbReference type="OrthoDB" id="2911645at2759"/>
<feature type="signal peptide" evidence="2">
    <location>
        <begin position="1"/>
        <end position="21"/>
    </location>
</feature>
<evidence type="ECO:0000256" key="1">
    <source>
        <dbReference type="PROSITE-ProRule" id="PRU00221"/>
    </source>
</evidence>
<organism evidence="3 4">
    <name type="scientific">Sistotremastrum suecicum HHB10207 ss-3</name>
    <dbReference type="NCBI Taxonomy" id="1314776"/>
    <lineage>
        <taxon>Eukaryota</taxon>
        <taxon>Fungi</taxon>
        <taxon>Dikarya</taxon>
        <taxon>Basidiomycota</taxon>
        <taxon>Agaricomycotina</taxon>
        <taxon>Agaricomycetes</taxon>
        <taxon>Sistotremastrales</taxon>
        <taxon>Sistotremastraceae</taxon>
        <taxon>Sistotremastrum</taxon>
    </lineage>
</organism>
<evidence type="ECO:0000256" key="2">
    <source>
        <dbReference type="SAM" id="SignalP"/>
    </source>
</evidence>
<dbReference type="InterPro" id="IPR015943">
    <property type="entry name" value="WD40/YVTN_repeat-like_dom_sf"/>
</dbReference>
<dbReference type="Proteomes" id="UP000076798">
    <property type="component" value="Unassembled WGS sequence"/>
</dbReference>
<dbReference type="PANTHER" id="PTHR19879:SF9">
    <property type="entry name" value="TRANSCRIPTION INITIATION FACTOR TFIID SUBUNIT 5"/>
    <property type="match status" value="1"/>
</dbReference>
<dbReference type="SUPFAM" id="SSF50978">
    <property type="entry name" value="WD40 repeat-like"/>
    <property type="match status" value="1"/>
</dbReference>
<keyword evidence="1" id="KW-0853">WD repeat</keyword>
<reference evidence="3 4" key="1">
    <citation type="journal article" date="2016" name="Mol. Biol. Evol.">
        <title>Comparative Genomics of Early-Diverging Mushroom-Forming Fungi Provides Insights into the Origins of Lignocellulose Decay Capabilities.</title>
        <authorList>
            <person name="Nagy L.G."/>
            <person name="Riley R."/>
            <person name="Tritt A."/>
            <person name="Adam C."/>
            <person name="Daum C."/>
            <person name="Floudas D."/>
            <person name="Sun H."/>
            <person name="Yadav J.S."/>
            <person name="Pangilinan J."/>
            <person name="Larsson K.H."/>
            <person name="Matsuura K."/>
            <person name="Barry K."/>
            <person name="Labutti K."/>
            <person name="Kuo R."/>
            <person name="Ohm R.A."/>
            <person name="Bhattacharya S.S."/>
            <person name="Shirouzu T."/>
            <person name="Yoshinaga Y."/>
            <person name="Martin F.M."/>
            <person name="Grigoriev I.V."/>
            <person name="Hibbett D.S."/>
        </authorList>
    </citation>
    <scope>NUCLEOTIDE SEQUENCE [LARGE SCALE GENOMIC DNA]</scope>
    <source>
        <strain evidence="3 4">HHB10207 ss-3</strain>
    </source>
</reference>
<dbReference type="PROSITE" id="PS50082">
    <property type="entry name" value="WD_REPEATS_2"/>
    <property type="match status" value="2"/>
</dbReference>
<dbReference type="InterPro" id="IPR001680">
    <property type="entry name" value="WD40_rpt"/>
</dbReference>
<feature type="repeat" description="WD" evidence="1">
    <location>
        <begin position="297"/>
        <end position="338"/>
    </location>
</feature>
<feature type="repeat" description="WD" evidence="1">
    <location>
        <begin position="349"/>
        <end position="380"/>
    </location>
</feature>
<name>A0A166ERS9_9AGAM</name>
<dbReference type="AlphaFoldDB" id="A0A166ERS9"/>
<dbReference type="EMBL" id="KV428040">
    <property type="protein sequence ID" value="KZT39871.1"/>
    <property type="molecule type" value="Genomic_DNA"/>
</dbReference>
<keyword evidence="4" id="KW-1185">Reference proteome</keyword>
<protein>
    <submittedName>
        <fullName evidence="3">WD40 repeat-like protein</fullName>
    </submittedName>
</protein>
<dbReference type="Gene3D" id="2.130.10.10">
    <property type="entry name" value="YVTN repeat-like/Quinoprotein amine dehydrogenase"/>
    <property type="match status" value="2"/>
</dbReference>
<dbReference type="STRING" id="1314776.A0A166ERS9"/>
<feature type="chain" id="PRO_5007872860" evidence="2">
    <location>
        <begin position="22"/>
        <end position="522"/>
    </location>
</feature>
<gene>
    <name evidence="3" type="ORF">SISSUDRAFT_572183</name>
</gene>
<accession>A0A166ERS9</accession>
<sequence>MRRQTLSALSIFLITSSSTWAASLSQQNSFPDTQATFQIPTTPNGRATAVEEILPLTESESTVDFFRTYIHRVSRPFSLNGVEVSWADVVTNTGGGPLVDGQELHREKMSYTRGPSIVSNPAHSLVALSQPSIQMRQTNPLCHIRIDTLMEVANRSFVFDPKAYYAAHGTTPPDCATSMIVSEDLKQSTIRVVNTSADPQSKPILSFRLQGAVDHLGFSRDGRTFVASSSPYGGQPGPRIIALRSILRSPALKFYLDGFFSPFQTQFFSGDSTLLLYQPTQTTLSAWNITERKTLWSHSHANDIMDSSFNPNGTLVASSSWDHTVQIRNGATGDLIHDFTEAEGENWGLQFSPDGSLVACGSSDRTLRVWDVSLGKLVHSFPNFRGIVKAVSFSENGRYLAGGASTGQLRFFDLTNGDEIQRWEVDITGHKSTKHRIEATNLKWIGDDILAFQTTDGTITVHDMAENVKWEIERRWDGDREPGRFGVSVHPEGKEKGLVCVSRNADGSLVSWHLKRLSGMSQ</sequence>
<dbReference type="InterPro" id="IPR036322">
    <property type="entry name" value="WD40_repeat_dom_sf"/>
</dbReference>
<dbReference type="PANTHER" id="PTHR19879">
    <property type="entry name" value="TRANSCRIPTION INITIATION FACTOR TFIID"/>
    <property type="match status" value="1"/>
</dbReference>
<dbReference type="SMART" id="SM00320">
    <property type="entry name" value="WD40"/>
    <property type="match status" value="4"/>
</dbReference>
<evidence type="ECO:0000313" key="3">
    <source>
        <dbReference type="EMBL" id="KZT39871.1"/>
    </source>
</evidence>
<dbReference type="PROSITE" id="PS50294">
    <property type="entry name" value="WD_REPEATS_REGION"/>
    <property type="match status" value="1"/>
</dbReference>
<dbReference type="Pfam" id="PF00400">
    <property type="entry name" value="WD40"/>
    <property type="match status" value="3"/>
</dbReference>
<proteinExistence type="predicted"/>
<evidence type="ECO:0000313" key="4">
    <source>
        <dbReference type="Proteomes" id="UP000076798"/>
    </source>
</evidence>
<keyword evidence="2" id="KW-0732">Signal</keyword>